<feature type="disulfide bond" evidence="13">
    <location>
        <begin position="195"/>
        <end position="204"/>
    </location>
</feature>
<dbReference type="InterPro" id="IPR013320">
    <property type="entry name" value="ConA-like_dom_sf"/>
</dbReference>
<dbReference type="InterPro" id="IPR001881">
    <property type="entry name" value="EGF-like_Ca-bd_dom"/>
</dbReference>
<feature type="domain" description="EGF-like" evidence="17">
    <location>
        <begin position="727"/>
        <end position="763"/>
    </location>
</feature>
<comment type="caution">
    <text evidence="13">Lacks conserved residue(s) required for the propagation of feature annotation.</text>
</comment>
<feature type="transmembrane region" description="Helical" evidence="14">
    <location>
        <begin position="1362"/>
        <end position="1385"/>
    </location>
</feature>
<dbReference type="PRINTS" id="PR00010">
    <property type="entry name" value="EGFBLOOD"/>
</dbReference>
<evidence type="ECO:0000256" key="15">
    <source>
        <dbReference type="SAM" id="SignalP"/>
    </source>
</evidence>
<evidence type="ECO:0000256" key="3">
    <source>
        <dbReference type="ARBA" id="ARBA00022536"/>
    </source>
</evidence>
<feature type="domain" description="EGF-like" evidence="17">
    <location>
        <begin position="948"/>
        <end position="984"/>
    </location>
</feature>
<feature type="domain" description="EGF-like" evidence="17">
    <location>
        <begin position="1274"/>
        <end position="1312"/>
    </location>
</feature>
<dbReference type="CDD" id="cd00110">
    <property type="entry name" value="LamG"/>
    <property type="match status" value="3"/>
</dbReference>
<feature type="disulfide bond" evidence="13">
    <location>
        <begin position="271"/>
        <end position="280"/>
    </location>
</feature>
<dbReference type="GO" id="GO:1901222">
    <property type="term" value="P:regulation of non-canonical NF-kappaB signal transduction"/>
    <property type="evidence" value="ECO:0007669"/>
    <property type="project" value="UniProtKB-ARBA"/>
</dbReference>
<feature type="domain" description="EGF-like" evidence="17">
    <location>
        <begin position="207"/>
        <end position="243"/>
    </location>
</feature>
<evidence type="ECO:0000256" key="1">
    <source>
        <dbReference type="ARBA" id="ARBA00004247"/>
    </source>
</evidence>
<evidence type="ECO:0000256" key="2">
    <source>
        <dbReference type="ARBA" id="ARBA00022475"/>
    </source>
</evidence>
<evidence type="ECO:0000259" key="16">
    <source>
        <dbReference type="PROSITE" id="PS50025"/>
    </source>
</evidence>
<dbReference type="InterPro" id="IPR000152">
    <property type="entry name" value="EGF-type_Asp/Asn_hydroxyl_site"/>
</dbReference>
<sequence>MPLSCTRLVLFVFVCPTQKTTLLHKMEDRTLGVGLRTASDRLAGIVCGELSDRCESSPCQNGGTCVEGDEGYACLCPKETMRYAGKDCEELYDACALAGCPNCTSTPGSEDFTCGCPDGLAGANCTLATGGCESGPCQGPRTECVDADGGYTCHCPAGHGGEDCQTLAGKDDCLEDPCLNNGTCVALPDGHECRCGPGFGGPRCEDDVDECLSQPCQNGAICVDGANGYQCFCVPGFQGYHCEIDINECASRPCENNGTCINGKDRYSCECLLGYMGVNCEVEIDECESSPCQNGATCHDHVGLYACECPAGFEGLDCEVDIDECASAPCLNEGTCNDLVDSYECDCSDTGFTGDDCEIDIPECASNPCQNNATCQEGIKSYSCLCWPGYEGDHCEVDIDECAAEPCENGGACFERSDVSNYGALPQLDWEFSYTDAAGYLCECLPGFTGENCSVNIDECESAPCQNGASCEDLINSYECVCSPGYAGAHCEVDIDECESGPCQNGAWCEDGNGATCLPRLVGGEHGHACRCPPGFYGELCATPTTFSFSGLGFVEVQVPRLNRSRRETGPRGPGVSLRFRTTLPDAVLLYRGDGDGRLSLELLAGRLHARAVSGGATLEARLSGAVNDGDWRGVTVASDEMLVLAASGPGCEDGGCRAEAGHPDGRIDHAGSFARAMVGGVPPEYLNHTESRSGFVGCMEDLVIDGWPFLPQDLSPDQSLELGCVKEEWCHPDPCSGNGHCVDLWTQFTCDCHRPFHGHSCAEEYSMWTFGHEDTVSFASYDISDGHGENISISFFLRSLKEDGLIFQLTRGGGAYFTVYLRSGLVTVSVPPGAPASAQMFVSTGEKTLLTVELQRGLVFLRHGEHHLPLAAVGEVAVEEGDVAYVGGLPPGSNDELWGGHFKGCLQDVRLDGVRLVMDTRDVMEDSTTDQSYLPSHVHNVQQGCLSDDACQVNPCQNGGECSVTWNDFECRCPLNFTGRTCEARVWCVSDPCILGGRCVDLPDGYECLTNGTFENNGLQFTANSSLVAPVTSVSLNVRTREENGVLLRASDGAELFCVGLLNSSVLVKIRSGNSLEVLAFTSDRPVADGDWHHVRVSMAEPRQAASRWTVAVDGRRGGGSPGAAGNLNFLNESAVWLAENFTGCLGDVRQARFLLREGGDDVLPGCAGSPVCLPQPCLNNGTCEDLFNLFDCSCAPGWEGPHCERDTDDCADEPCVHGPCADLLADFHCDCPPGYGGKRCEEDLDECEGHGCQNGGTCLDGVDLYTCVLPPQLHRAPLPDLQCANGGSCSDGVWGANCTCVSGYSGDRCEVDVDECESSPCQNGGTCLDRPSRFQCVCAAGFAGRLCESSKQLFKERVPLLVVAIPLACCCVLLAVIGLTFMVMTARKKRQSEGTYSPSQQEVAGARLEMDSVLKVPPEERLI</sequence>
<keyword evidence="2" id="KW-1003">Cell membrane</keyword>
<dbReference type="Pfam" id="PF00008">
    <property type="entry name" value="EGF"/>
    <property type="match status" value="11"/>
</dbReference>
<comment type="similarity">
    <text evidence="12">Belongs to the Crumbs protein family.</text>
</comment>
<dbReference type="FunFam" id="2.10.25.10:FF:000472">
    <property type="entry name" value="Uncharacterized protein, isoform A"/>
    <property type="match status" value="2"/>
</dbReference>
<keyword evidence="9 14" id="KW-0472">Membrane</keyword>
<organism evidence="18 19">
    <name type="scientific">Aldrovandia affinis</name>
    <dbReference type="NCBI Taxonomy" id="143900"/>
    <lineage>
        <taxon>Eukaryota</taxon>
        <taxon>Metazoa</taxon>
        <taxon>Chordata</taxon>
        <taxon>Craniata</taxon>
        <taxon>Vertebrata</taxon>
        <taxon>Euteleostomi</taxon>
        <taxon>Actinopterygii</taxon>
        <taxon>Neopterygii</taxon>
        <taxon>Teleostei</taxon>
        <taxon>Notacanthiformes</taxon>
        <taxon>Halosauridae</taxon>
        <taxon>Aldrovandia</taxon>
    </lineage>
</organism>
<feature type="disulfide bond" evidence="13">
    <location>
        <begin position="386"/>
        <end position="395"/>
    </location>
</feature>
<dbReference type="PANTHER" id="PTHR12916:SF14">
    <property type="entry name" value="CRUMBS 1, CELL POLARITY COMPLEX COMPONENT"/>
    <property type="match status" value="1"/>
</dbReference>
<reference evidence="18" key="1">
    <citation type="journal article" date="2023" name="Science">
        <title>Genome structures resolve the early diversification of teleost fishes.</title>
        <authorList>
            <person name="Parey E."/>
            <person name="Louis A."/>
            <person name="Montfort J."/>
            <person name="Bouchez O."/>
            <person name="Roques C."/>
            <person name="Iampietro C."/>
            <person name="Lluch J."/>
            <person name="Castinel A."/>
            <person name="Donnadieu C."/>
            <person name="Desvignes T."/>
            <person name="Floi Bucao C."/>
            <person name="Jouanno E."/>
            <person name="Wen M."/>
            <person name="Mejri S."/>
            <person name="Dirks R."/>
            <person name="Jansen H."/>
            <person name="Henkel C."/>
            <person name="Chen W.J."/>
            <person name="Zahm M."/>
            <person name="Cabau C."/>
            <person name="Klopp C."/>
            <person name="Thompson A.W."/>
            <person name="Robinson-Rechavi M."/>
            <person name="Braasch I."/>
            <person name="Lecointre G."/>
            <person name="Bobe J."/>
            <person name="Postlethwait J.H."/>
            <person name="Berthelot C."/>
            <person name="Roest Crollius H."/>
            <person name="Guiguen Y."/>
        </authorList>
    </citation>
    <scope>NUCLEOTIDE SEQUENCE</scope>
    <source>
        <strain evidence="18">NC1722</strain>
    </source>
</reference>
<feature type="domain" description="EGF-like" evidence="17">
    <location>
        <begin position="91"/>
        <end position="126"/>
    </location>
</feature>
<feature type="domain" description="Laminin G" evidence="16">
    <location>
        <begin position="766"/>
        <end position="946"/>
    </location>
</feature>
<feature type="disulfide bond" evidence="13">
    <location>
        <begin position="233"/>
        <end position="242"/>
    </location>
</feature>
<dbReference type="SUPFAM" id="SSF49899">
    <property type="entry name" value="Concanavalin A-like lectins/glucanases"/>
    <property type="match status" value="3"/>
</dbReference>
<dbReference type="FunFam" id="2.10.25.10:FF:000575">
    <property type="entry name" value="Crumbs, isoform C"/>
    <property type="match status" value="1"/>
</dbReference>
<feature type="domain" description="Laminin G" evidence="16">
    <location>
        <begin position="546"/>
        <end position="725"/>
    </location>
</feature>
<feature type="disulfide bond" evidence="13">
    <location>
        <begin position="753"/>
        <end position="762"/>
    </location>
</feature>
<feature type="disulfide bond" evidence="13">
    <location>
        <begin position="1233"/>
        <end position="1242"/>
    </location>
</feature>
<evidence type="ECO:0000256" key="6">
    <source>
        <dbReference type="ARBA" id="ARBA00022737"/>
    </source>
</evidence>
<dbReference type="PROSITE" id="PS00010">
    <property type="entry name" value="ASX_HYDROXYL"/>
    <property type="match status" value="10"/>
</dbReference>
<dbReference type="PROSITE" id="PS01187">
    <property type="entry name" value="EGF_CA"/>
    <property type="match status" value="4"/>
</dbReference>
<dbReference type="GO" id="GO:0007219">
    <property type="term" value="P:Notch signaling pathway"/>
    <property type="evidence" value="ECO:0007669"/>
    <property type="project" value="TreeGrafter"/>
</dbReference>
<evidence type="ECO:0000256" key="13">
    <source>
        <dbReference type="PROSITE-ProRule" id="PRU00076"/>
    </source>
</evidence>
<evidence type="ECO:0000313" key="19">
    <source>
        <dbReference type="Proteomes" id="UP001221898"/>
    </source>
</evidence>
<feature type="chain" id="PRO_5042217158" evidence="15">
    <location>
        <begin position="20"/>
        <end position="1425"/>
    </location>
</feature>
<dbReference type="EMBL" id="JAINUG010000190">
    <property type="protein sequence ID" value="KAJ8388788.1"/>
    <property type="molecule type" value="Genomic_DNA"/>
</dbReference>
<feature type="disulfide bond" evidence="13">
    <location>
        <begin position="309"/>
        <end position="318"/>
    </location>
</feature>
<dbReference type="Proteomes" id="UP001221898">
    <property type="component" value="Unassembled WGS sequence"/>
</dbReference>
<evidence type="ECO:0000256" key="14">
    <source>
        <dbReference type="SAM" id="Phobius"/>
    </source>
</evidence>
<dbReference type="PROSITE" id="PS50026">
    <property type="entry name" value="EGF_3"/>
    <property type="match status" value="19"/>
</dbReference>
<dbReference type="FunFam" id="2.10.25.10:FF:000520">
    <property type="entry name" value="Predicted protein"/>
    <property type="match status" value="1"/>
</dbReference>
<dbReference type="GO" id="GO:0016324">
    <property type="term" value="C:apical plasma membrane"/>
    <property type="evidence" value="ECO:0007669"/>
    <property type="project" value="UniProtKB-SubCell"/>
</dbReference>
<dbReference type="GO" id="GO:0005509">
    <property type="term" value="F:calcium ion binding"/>
    <property type="evidence" value="ECO:0007669"/>
    <property type="project" value="InterPro"/>
</dbReference>
<feature type="disulfide bond" evidence="13">
    <location>
        <begin position="155"/>
        <end position="164"/>
    </location>
</feature>
<keyword evidence="7" id="KW-0106">Calcium</keyword>
<dbReference type="FunFam" id="2.10.25.10:FF:000339">
    <property type="entry name" value="Crumbs cell polarity complex component 2"/>
    <property type="match status" value="1"/>
</dbReference>
<comment type="caution">
    <text evidence="18">The sequence shown here is derived from an EMBL/GenBank/DDBJ whole genome shotgun (WGS) entry which is preliminary data.</text>
</comment>
<protein>
    <submittedName>
        <fullName evidence="18">Uncharacterized protein</fullName>
    </submittedName>
</protein>
<feature type="disulfide bond" evidence="13">
    <location>
        <begin position="1212"/>
        <end position="1222"/>
    </location>
</feature>
<feature type="domain" description="EGF-like" evidence="17">
    <location>
        <begin position="50"/>
        <end position="89"/>
    </location>
</feature>
<dbReference type="InterPro" id="IPR001791">
    <property type="entry name" value="Laminin_G"/>
</dbReference>
<feature type="domain" description="EGF-like" evidence="17">
    <location>
        <begin position="321"/>
        <end position="358"/>
    </location>
</feature>
<dbReference type="FunFam" id="2.10.25.10:FF:000282">
    <property type="entry name" value="Crumbs cell polarity complex component 2"/>
    <property type="match status" value="1"/>
</dbReference>
<evidence type="ECO:0000313" key="18">
    <source>
        <dbReference type="EMBL" id="KAJ8388788.1"/>
    </source>
</evidence>
<feature type="disulfide bond" evidence="13">
    <location>
        <begin position="482"/>
        <end position="491"/>
    </location>
</feature>
<dbReference type="FunFam" id="2.10.25.10:FF:000143">
    <property type="entry name" value="Protein crumbs 1"/>
    <property type="match status" value="1"/>
</dbReference>
<feature type="domain" description="Laminin G" evidence="16">
    <location>
        <begin position="1012"/>
        <end position="1168"/>
    </location>
</feature>
<dbReference type="FunFam" id="2.60.120.200:FF:000130">
    <property type="entry name" value="Crumbs 2, cell polarity complex component"/>
    <property type="match status" value="1"/>
</dbReference>
<feature type="domain" description="EGF-like" evidence="17">
    <location>
        <begin position="1170"/>
        <end position="1206"/>
    </location>
</feature>
<dbReference type="GO" id="GO:0005112">
    <property type="term" value="F:Notch binding"/>
    <property type="evidence" value="ECO:0007669"/>
    <property type="project" value="TreeGrafter"/>
</dbReference>
<dbReference type="SUPFAM" id="SSF57196">
    <property type="entry name" value="EGF/Laminin"/>
    <property type="match status" value="12"/>
</dbReference>
<evidence type="ECO:0000256" key="4">
    <source>
        <dbReference type="ARBA" id="ARBA00022692"/>
    </source>
</evidence>
<dbReference type="PROSITE" id="PS00022">
    <property type="entry name" value="EGF_1"/>
    <property type="match status" value="16"/>
</dbReference>
<feature type="domain" description="EGF-like" evidence="17">
    <location>
        <begin position="283"/>
        <end position="319"/>
    </location>
</feature>
<dbReference type="PANTHER" id="PTHR12916">
    <property type="entry name" value="CYTOCHROME C OXIDASE POLYPEPTIDE VIC-2"/>
    <property type="match status" value="1"/>
</dbReference>
<evidence type="ECO:0000256" key="12">
    <source>
        <dbReference type="ARBA" id="ARBA00060989"/>
    </source>
</evidence>
<feature type="disulfide bond" evidence="13">
    <location>
        <begin position="1340"/>
        <end position="1349"/>
    </location>
</feature>
<dbReference type="PROSITE" id="PS01186">
    <property type="entry name" value="EGF_2"/>
    <property type="match status" value="13"/>
</dbReference>
<feature type="disulfide bond" evidence="13">
    <location>
        <begin position="974"/>
        <end position="983"/>
    </location>
</feature>
<keyword evidence="6" id="KW-0677">Repeat</keyword>
<evidence type="ECO:0000256" key="11">
    <source>
        <dbReference type="ARBA" id="ARBA00023180"/>
    </source>
</evidence>
<keyword evidence="3 13" id="KW-0245">EGF-like domain</keyword>
<dbReference type="Gene3D" id="2.10.25.10">
    <property type="entry name" value="Laminin"/>
    <property type="match status" value="18"/>
</dbReference>
<dbReference type="Gene3D" id="2.60.120.200">
    <property type="match status" value="3"/>
</dbReference>
<dbReference type="SMART" id="SM00282">
    <property type="entry name" value="LamG"/>
    <property type="match status" value="3"/>
</dbReference>
<feature type="domain" description="EGF-like" evidence="17">
    <location>
        <begin position="1245"/>
        <end position="1270"/>
    </location>
</feature>
<evidence type="ECO:0000256" key="5">
    <source>
        <dbReference type="ARBA" id="ARBA00022729"/>
    </source>
</evidence>
<feature type="disulfide bond" evidence="13">
    <location>
        <begin position="1302"/>
        <end position="1311"/>
    </location>
</feature>
<dbReference type="FunFam" id="2.60.120.200:FF:000081">
    <property type="entry name" value="Crumbs 1, cell polarity complex component"/>
    <property type="match status" value="1"/>
</dbReference>
<feature type="domain" description="EGF-like" evidence="17">
    <location>
        <begin position="398"/>
        <end position="454"/>
    </location>
</feature>
<feature type="signal peptide" evidence="15">
    <location>
        <begin position="1"/>
        <end position="19"/>
    </location>
</feature>
<keyword evidence="8 14" id="KW-1133">Transmembrane helix</keyword>
<feature type="disulfide bond" evidence="13">
    <location>
        <begin position="444"/>
        <end position="453"/>
    </location>
</feature>
<evidence type="ECO:0000256" key="7">
    <source>
        <dbReference type="ARBA" id="ARBA00022837"/>
    </source>
</evidence>
<dbReference type="SUPFAM" id="SSF57184">
    <property type="entry name" value="Growth factor receptor domain"/>
    <property type="match status" value="1"/>
</dbReference>
<dbReference type="PROSITE" id="PS50025">
    <property type="entry name" value="LAM_G_DOMAIN"/>
    <property type="match status" value="3"/>
</dbReference>
<dbReference type="CDD" id="cd00054">
    <property type="entry name" value="EGF_CA"/>
    <property type="match status" value="14"/>
</dbReference>
<dbReference type="FunFam" id="2.10.25.10:FF:000391">
    <property type="entry name" value="Weary, isoform C"/>
    <property type="match status" value="1"/>
</dbReference>
<dbReference type="FunFam" id="2.10.25.10:FF:000208">
    <property type="entry name" value="Crumbs 2, cell polarity complex component"/>
    <property type="match status" value="1"/>
</dbReference>
<feature type="domain" description="EGF-like" evidence="17">
    <location>
        <begin position="494"/>
        <end position="542"/>
    </location>
</feature>
<dbReference type="SMART" id="SM00181">
    <property type="entry name" value="EGF"/>
    <property type="match status" value="18"/>
</dbReference>
<keyword evidence="11" id="KW-0325">Glycoprotein</keyword>
<dbReference type="Pfam" id="PF02210">
    <property type="entry name" value="Laminin_G_2"/>
    <property type="match status" value="3"/>
</dbReference>
<feature type="disulfide bond" evidence="13">
    <location>
        <begin position="532"/>
        <end position="541"/>
    </location>
</feature>
<dbReference type="SMART" id="SM00179">
    <property type="entry name" value="EGF_CA"/>
    <property type="match status" value="18"/>
</dbReference>
<dbReference type="GO" id="GO:0032991">
    <property type="term" value="C:protein-containing complex"/>
    <property type="evidence" value="ECO:0007669"/>
    <property type="project" value="UniProtKB-ARBA"/>
</dbReference>
<feature type="domain" description="EGF-like" evidence="17">
    <location>
        <begin position="456"/>
        <end position="492"/>
    </location>
</feature>
<proteinExistence type="inferred from homology"/>
<feature type="domain" description="EGF-like" evidence="17">
    <location>
        <begin position="360"/>
        <end position="396"/>
    </location>
</feature>
<keyword evidence="10 13" id="KW-1015">Disulfide bond</keyword>
<dbReference type="GO" id="GO:0045597">
    <property type="term" value="P:positive regulation of cell differentiation"/>
    <property type="evidence" value="ECO:0007669"/>
    <property type="project" value="UniProtKB-ARBA"/>
</dbReference>
<dbReference type="FunFam" id="2.10.25.10:FF:000255">
    <property type="entry name" value="Sushi, nidogen and EGF-like domains 1"/>
    <property type="match status" value="1"/>
</dbReference>
<feature type="domain" description="EGF-like" evidence="17">
    <location>
        <begin position="1208"/>
        <end position="1243"/>
    </location>
</feature>
<comment type="subcellular location">
    <subcellularLocation>
        <location evidence="1">Apical cell membrane</location>
        <topology evidence="1">Single-pass type I membrane protein</topology>
    </subcellularLocation>
</comment>
<keyword evidence="19" id="KW-1185">Reference proteome</keyword>
<feature type="domain" description="EGF-like" evidence="17">
    <location>
        <begin position="128"/>
        <end position="165"/>
    </location>
</feature>
<feature type="disulfide bond" evidence="13">
    <location>
        <begin position="1196"/>
        <end position="1205"/>
    </location>
</feature>
<dbReference type="GO" id="GO:0048731">
    <property type="term" value="P:system development"/>
    <property type="evidence" value="ECO:0007669"/>
    <property type="project" value="UniProtKB-ARBA"/>
</dbReference>
<keyword evidence="4 14" id="KW-0812">Transmembrane</keyword>
<dbReference type="Pfam" id="PF12661">
    <property type="entry name" value="hEGF"/>
    <property type="match status" value="5"/>
</dbReference>
<evidence type="ECO:0000256" key="8">
    <source>
        <dbReference type="ARBA" id="ARBA00022989"/>
    </source>
</evidence>
<dbReference type="FunFam" id="2.10.25.10:FF:000039">
    <property type="entry name" value="Crumbs cell polarity complex component 1"/>
    <property type="match status" value="1"/>
</dbReference>
<gene>
    <name evidence="18" type="ORF">AAFF_G00130210</name>
</gene>
<keyword evidence="5 15" id="KW-0732">Signal</keyword>
<dbReference type="FunFam" id="2.10.25.10:FF:000066">
    <property type="entry name" value="FAT atypical cadherin 4"/>
    <property type="match status" value="1"/>
</dbReference>
<name>A0AAD7RRH8_9TELE</name>
<evidence type="ECO:0000256" key="9">
    <source>
        <dbReference type="ARBA" id="ARBA00023136"/>
    </source>
</evidence>
<evidence type="ECO:0000259" key="17">
    <source>
        <dbReference type="PROSITE" id="PS50026"/>
    </source>
</evidence>
<feature type="domain" description="EGF-like" evidence="17">
    <location>
        <begin position="169"/>
        <end position="205"/>
    </location>
</feature>
<accession>A0AAD7RRH8</accession>
<evidence type="ECO:0000256" key="10">
    <source>
        <dbReference type="ARBA" id="ARBA00023157"/>
    </source>
</evidence>
<dbReference type="InterPro" id="IPR018097">
    <property type="entry name" value="EGF_Ca-bd_CS"/>
</dbReference>
<dbReference type="InterPro" id="IPR013032">
    <property type="entry name" value="EGF-like_CS"/>
</dbReference>
<feature type="domain" description="EGF-like" evidence="17">
    <location>
        <begin position="1314"/>
        <end position="1350"/>
    </location>
</feature>
<dbReference type="InterPro" id="IPR009030">
    <property type="entry name" value="Growth_fac_rcpt_cys_sf"/>
</dbReference>
<feature type="domain" description="EGF-like" evidence="17">
    <location>
        <begin position="245"/>
        <end position="281"/>
    </location>
</feature>
<dbReference type="GO" id="GO:0060218">
    <property type="term" value="P:hematopoietic stem cell differentiation"/>
    <property type="evidence" value="ECO:0007669"/>
    <property type="project" value="UniProtKB-ARBA"/>
</dbReference>
<dbReference type="InterPro" id="IPR000742">
    <property type="entry name" value="EGF"/>
</dbReference>
<feature type="disulfide bond" evidence="13">
    <location>
        <begin position="116"/>
        <end position="125"/>
    </location>
</feature>